<dbReference type="Pfam" id="PF00378">
    <property type="entry name" value="ECH_1"/>
    <property type="match status" value="1"/>
</dbReference>
<dbReference type="PANTHER" id="PTHR43459:SF1">
    <property type="entry name" value="EG:BACN32G11.4 PROTEIN"/>
    <property type="match status" value="1"/>
</dbReference>
<keyword evidence="2" id="KW-0812">Transmembrane</keyword>
<dbReference type="KEGG" id="aman:B6F84_00545"/>
<evidence type="ECO:0000256" key="2">
    <source>
        <dbReference type="SAM" id="Phobius"/>
    </source>
</evidence>
<dbReference type="PROSITE" id="PS00166">
    <property type="entry name" value="ENOYL_COA_HYDRATASE"/>
    <property type="match status" value="1"/>
</dbReference>
<comment type="similarity">
    <text evidence="1">Belongs to the enoyl-CoA hydratase/isomerase family.</text>
</comment>
<accession>A0A1W6JWP7</accession>
<keyword evidence="4" id="KW-1185">Reference proteome</keyword>
<dbReference type="GeneID" id="41589360"/>
<proteinExistence type="inferred from homology"/>
<feature type="transmembrane region" description="Helical" evidence="2">
    <location>
        <begin position="129"/>
        <end position="149"/>
    </location>
</feature>
<evidence type="ECO:0000256" key="1">
    <source>
        <dbReference type="RuleBase" id="RU003707"/>
    </source>
</evidence>
<gene>
    <name evidence="3" type="ORF">B6F84_00545</name>
</gene>
<evidence type="ECO:0000313" key="3">
    <source>
        <dbReference type="EMBL" id="ARM74660.1"/>
    </source>
</evidence>
<dbReference type="OrthoDB" id="27846at2157"/>
<dbReference type="PANTHER" id="PTHR43459">
    <property type="entry name" value="ENOYL-COA HYDRATASE"/>
    <property type="match status" value="1"/>
</dbReference>
<name>A0A1W6JWP7_9CREN</name>
<protein>
    <submittedName>
        <fullName evidence="3">Enoyl-CoA hydratase</fullName>
    </submittedName>
</protein>
<feature type="transmembrane region" description="Helical" evidence="2">
    <location>
        <begin position="98"/>
        <end position="117"/>
    </location>
</feature>
<keyword evidence="2" id="KW-1133">Transmembrane helix</keyword>
<dbReference type="InterPro" id="IPR018376">
    <property type="entry name" value="Enoyl-CoA_hyd/isom_CS"/>
</dbReference>
<dbReference type="RefSeq" id="WP_148690406.1">
    <property type="nucleotide sequence ID" value="NZ_CP020477.1"/>
</dbReference>
<dbReference type="STRING" id="282676.B6F84_00545"/>
<dbReference type="EMBL" id="CP020477">
    <property type="protein sequence ID" value="ARM74660.1"/>
    <property type="molecule type" value="Genomic_DNA"/>
</dbReference>
<keyword evidence="2" id="KW-0472">Membrane</keyword>
<dbReference type="CDD" id="cd06558">
    <property type="entry name" value="crotonase-like"/>
    <property type="match status" value="1"/>
</dbReference>
<dbReference type="NCBIfam" id="NF004725">
    <property type="entry name" value="PRK06072.1"/>
    <property type="match status" value="1"/>
</dbReference>
<dbReference type="GO" id="GO:0003824">
    <property type="term" value="F:catalytic activity"/>
    <property type="evidence" value="ECO:0007669"/>
    <property type="project" value="InterPro"/>
</dbReference>
<dbReference type="InterPro" id="IPR001753">
    <property type="entry name" value="Enoyl-CoA_hydra/iso"/>
</dbReference>
<organism evidence="3 4">
    <name type="scientific">Acidianus manzaensis</name>
    <dbReference type="NCBI Taxonomy" id="282676"/>
    <lineage>
        <taxon>Archaea</taxon>
        <taxon>Thermoproteota</taxon>
        <taxon>Thermoprotei</taxon>
        <taxon>Sulfolobales</taxon>
        <taxon>Sulfolobaceae</taxon>
        <taxon>Acidianus</taxon>
    </lineage>
</organism>
<reference evidence="3 4" key="1">
    <citation type="submission" date="2017-03" db="EMBL/GenBank/DDBJ databases">
        <title>Sulfur activation and transportation mechanism of thermophilic Archaea Acidianus manzaensis YN-25.</title>
        <authorList>
            <person name="Ma Y."/>
            <person name="Yang Y."/>
            <person name="Xia J."/>
        </authorList>
    </citation>
    <scope>NUCLEOTIDE SEQUENCE [LARGE SCALE GENOMIC DNA]</scope>
    <source>
        <strain evidence="3 4">YN-25</strain>
    </source>
</reference>
<sequence>MTNEIVVEEKGDKITLIKLNRPEKLNAMNLELRNSLLKSIREFNRDERKRVAIITGNEKAFSAGADISSIKDFNVDLAEDLRNSFHQIIKEIRFSPKIFISAVNGVVAGAGISLALACDFRFASKNSRFVMAFHNIGLAPDSGIVLFMLRLAGVKAEKYVYGGEFSSEEARNFGFEIVENPVSSALEKAEEISNGPYKSYSASKRLINRVMYADLEEFLDYEAIMQGVLGKSNDFKEGIQAFQEKRKPVFKGE</sequence>
<dbReference type="InterPro" id="IPR029045">
    <property type="entry name" value="ClpP/crotonase-like_dom_sf"/>
</dbReference>
<dbReference type="Gene3D" id="3.90.226.10">
    <property type="entry name" value="2-enoyl-CoA Hydratase, Chain A, domain 1"/>
    <property type="match status" value="1"/>
</dbReference>
<dbReference type="AlphaFoldDB" id="A0A1W6JWP7"/>
<dbReference type="Proteomes" id="UP000193404">
    <property type="component" value="Chromosome"/>
</dbReference>
<dbReference type="SUPFAM" id="SSF52096">
    <property type="entry name" value="ClpP/crotonase"/>
    <property type="match status" value="1"/>
</dbReference>
<dbReference type="Gene3D" id="1.10.12.10">
    <property type="entry name" value="Lyase 2-enoyl-coa Hydratase, Chain A, domain 2"/>
    <property type="match status" value="1"/>
</dbReference>
<evidence type="ECO:0000313" key="4">
    <source>
        <dbReference type="Proteomes" id="UP000193404"/>
    </source>
</evidence>
<dbReference type="InterPro" id="IPR014748">
    <property type="entry name" value="Enoyl-CoA_hydra_C"/>
</dbReference>